<keyword evidence="1" id="KW-0812">Transmembrane</keyword>
<dbReference type="Proteomes" id="UP000198430">
    <property type="component" value="Unassembled WGS sequence"/>
</dbReference>
<evidence type="ECO:0000313" key="3">
    <source>
        <dbReference type="Proteomes" id="UP000198430"/>
    </source>
</evidence>
<proteinExistence type="predicted"/>
<gene>
    <name evidence="2" type="ORF">IWT140_01275</name>
</gene>
<comment type="caution">
    <text evidence="2">The sequence shown here is derived from an EMBL/GenBank/DDBJ whole genome shotgun (WGS) entry which is preliminary data.</text>
</comment>
<reference evidence="2 3" key="1">
    <citation type="submission" date="2015-11" db="EMBL/GenBank/DDBJ databases">
        <title>Draft genome sequences of new species of the genus Lactobacillus isolated from orchardgrass silage.</title>
        <authorList>
            <person name="Tohno M."/>
            <person name="Tanizawa Y."/>
            <person name="Arita M."/>
        </authorList>
    </citation>
    <scope>NUCLEOTIDE SEQUENCE [LARGE SCALE GENOMIC DNA]</scope>
    <source>
        <strain evidence="2 3">IWT140</strain>
    </source>
</reference>
<keyword evidence="3" id="KW-1185">Reference proteome</keyword>
<feature type="transmembrane region" description="Helical" evidence="1">
    <location>
        <begin position="213"/>
        <end position="231"/>
    </location>
</feature>
<feature type="transmembrane region" description="Helical" evidence="1">
    <location>
        <begin position="438"/>
        <end position="457"/>
    </location>
</feature>
<feature type="transmembrane region" description="Helical" evidence="1">
    <location>
        <begin position="187"/>
        <end position="207"/>
    </location>
</feature>
<organism evidence="2 3">
    <name type="scientific">Secundilactobacillus pentosiphilus</name>
    <dbReference type="NCBI Taxonomy" id="1714682"/>
    <lineage>
        <taxon>Bacteria</taxon>
        <taxon>Bacillati</taxon>
        <taxon>Bacillota</taxon>
        <taxon>Bacilli</taxon>
        <taxon>Lactobacillales</taxon>
        <taxon>Lactobacillaceae</taxon>
        <taxon>Secundilactobacillus</taxon>
    </lineage>
</organism>
<keyword evidence="1" id="KW-0472">Membrane</keyword>
<evidence type="ECO:0000256" key="1">
    <source>
        <dbReference type="SAM" id="Phobius"/>
    </source>
</evidence>
<evidence type="ECO:0000313" key="2">
    <source>
        <dbReference type="EMBL" id="GAX03650.1"/>
    </source>
</evidence>
<accession>A0A1Z5IPH9</accession>
<feature type="transmembrane region" description="Helical" evidence="1">
    <location>
        <begin position="497"/>
        <end position="516"/>
    </location>
</feature>
<feature type="transmembrane region" description="Helical" evidence="1">
    <location>
        <begin position="156"/>
        <end position="175"/>
    </location>
</feature>
<dbReference type="AlphaFoldDB" id="A0A1Z5IPH9"/>
<sequence length="531" mass="59476">MTRVIDSLCICQKCNIFSLCNISVFLLYRKFASGNIKVVYTDCAINLEVLGLQKISQVMKIRPSMITVILCALIVGWLIFLKPIHGYSDNGDFQSLMATNDLYRTHQIPAGYVSPHFGLMQCYNPLYLKQITAQTAVIQIAVGLNRLFYSRSVFDIRFLGAVYYVLYLGGVAVLARGLVGGERRLRHYLMAAAVTLFVADSSFTLYFNSFYPQALTFILMLYLAGFALLIMRGKTLNKWLTAGLFLSAILLLLVHESTSLLILGILIVSIGIFSLPDCQWRHGSAVIICLLLFTCWVSANHITREVREMNKYQAMTQGKLLAAAKPAEIAKTSHIDGQFSLMKGESYYPTAYTALAPDSDYTRKNFTQQYNLPWLIHDYLTHPHQFGLLLDKAAKNTMVLRPRLTGTQEKRTGSKPFQQTHYFSLFSYLAGTYYPKTYGFNCLLAVAVLIIYGSGLMRGSKKEQQLLKAHFWLVSGLLSVVVLVPPATIMFYGTANFVIHMLPVAVCLSLTGLILLSDVVQHQLWGNSNAT</sequence>
<keyword evidence="1" id="KW-1133">Transmembrane helix</keyword>
<dbReference type="EMBL" id="BCMH01000008">
    <property type="protein sequence ID" value="GAX03650.1"/>
    <property type="molecule type" value="Genomic_DNA"/>
</dbReference>
<feature type="transmembrane region" description="Helical" evidence="1">
    <location>
        <begin position="283"/>
        <end position="302"/>
    </location>
</feature>
<name>A0A1Z5IPH9_9LACO</name>
<protein>
    <submittedName>
        <fullName evidence="2">Membrane protein</fullName>
    </submittedName>
</protein>
<feature type="transmembrane region" description="Helical" evidence="1">
    <location>
        <begin position="469"/>
        <end position="491"/>
    </location>
</feature>
<feature type="transmembrane region" description="Helical" evidence="1">
    <location>
        <begin position="238"/>
        <end position="254"/>
    </location>
</feature>
<feature type="transmembrane region" description="Helical" evidence="1">
    <location>
        <begin position="61"/>
        <end position="80"/>
    </location>
</feature>